<accession>A0A9K3IXK2</accession>
<dbReference type="EMBL" id="MNCJ02000320">
    <property type="protein sequence ID" value="KAF5804917.1"/>
    <property type="molecule type" value="Genomic_DNA"/>
</dbReference>
<organism evidence="2 3">
    <name type="scientific">Helianthus annuus</name>
    <name type="common">Common sunflower</name>
    <dbReference type="NCBI Taxonomy" id="4232"/>
    <lineage>
        <taxon>Eukaryota</taxon>
        <taxon>Viridiplantae</taxon>
        <taxon>Streptophyta</taxon>
        <taxon>Embryophyta</taxon>
        <taxon>Tracheophyta</taxon>
        <taxon>Spermatophyta</taxon>
        <taxon>Magnoliopsida</taxon>
        <taxon>eudicotyledons</taxon>
        <taxon>Gunneridae</taxon>
        <taxon>Pentapetalae</taxon>
        <taxon>asterids</taxon>
        <taxon>campanulids</taxon>
        <taxon>Asterales</taxon>
        <taxon>Asteraceae</taxon>
        <taxon>Asteroideae</taxon>
        <taxon>Heliantheae alliance</taxon>
        <taxon>Heliantheae</taxon>
        <taxon>Helianthus</taxon>
    </lineage>
</organism>
<dbReference type="Proteomes" id="UP000215914">
    <property type="component" value="Unassembled WGS sequence"/>
</dbReference>
<comment type="caution">
    <text evidence="2">The sequence shown here is derived from an EMBL/GenBank/DDBJ whole genome shotgun (WGS) entry which is preliminary data.</text>
</comment>
<feature type="region of interest" description="Disordered" evidence="1">
    <location>
        <begin position="1"/>
        <end position="25"/>
    </location>
</feature>
<evidence type="ECO:0000256" key="1">
    <source>
        <dbReference type="SAM" id="MobiDB-lite"/>
    </source>
</evidence>
<protein>
    <submittedName>
        <fullName evidence="2">Uncharacterized protein</fullName>
    </submittedName>
</protein>
<name>A0A9K3IXK2_HELAN</name>
<proteinExistence type="predicted"/>
<evidence type="ECO:0000313" key="2">
    <source>
        <dbReference type="EMBL" id="KAF5804917.1"/>
    </source>
</evidence>
<keyword evidence="3" id="KW-1185">Reference proteome</keyword>
<dbReference type="Gramene" id="mRNA:HanXRQr2_Chr05g0202801">
    <property type="protein sequence ID" value="CDS:HanXRQr2_Chr05g0202801.1"/>
    <property type="gene ID" value="HanXRQr2_Chr05g0202801"/>
</dbReference>
<reference evidence="2" key="1">
    <citation type="journal article" date="2017" name="Nature">
        <title>The sunflower genome provides insights into oil metabolism, flowering and Asterid evolution.</title>
        <authorList>
            <person name="Badouin H."/>
            <person name="Gouzy J."/>
            <person name="Grassa C.J."/>
            <person name="Murat F."/>
            <person name="Staton S.E."/>
            <person name="Cottret L."/>
            <person name="Lelandais-Briere C."/>
            <person name="Owens G.L."/>
            <person name="Carrere S."/>
            <person name="Mayjonade B."/>
            <person name="Legrand L."/>
            <person name="Gill N."/>
            <person name="Kane N.C."/>
            <person name="Bowers J.E."/>
            <person name="Hubner S."/>
            <person name="Bellec A."/>
            <person name="Berard A."/>
            <person name="Berges H."/>
            <person name="Blanchet N."/>
            <person name="Boniface M.C."/>
            <person name="Brunel D."/>
            <person name="Catrice O."/>
            <person name="Chaidir N."/>
            <person name="Claudel C."/>
            <person name="Donnadieu C."/>
            <person name="Faraut T."/>
            <person name="Fievet G."/>
            <person name="Helmstetter N."/>
            <person name="King M."/>
            <person name="Knapp S.J."/>
            <person name="Lai Z."/>
            <person name="Le Paslier M.C."/>
            <person name="Lippi Y."/>
            <person name="Lorenzon L."/>
            <person name="Mandel J.R."/>
            <person name="Marage G."/>
            <person name="Marchand G."/>
            <person name="Marquand E."/>
            <person name="Bret-Mestries E."/>
            <person name="Morien E."/>
            <person name="Nambeesan S."/>
            <person name="Nguyen T."/>
            <person name="Pegot-Espagnet P."/>
            <person name="Pouilly N."/>
            <person name="Raftis F."/>
            <person name="Sallet E."/>
            <person name="Schiex T."/>
            <person name="Thomas J."/>
            <person name="Vandecasteele C."/>
            <person name="Vares D."/>
            <person name="Vear F."/>
            <person name="Vautrin S."/>
            <person name="Crespi M."/>
            <person name="Mangin B."/>
            <person name="Burke J.M."/>
            <person name="Salse J."/>
            <person name="Munos S."/>
            <person name="Vincourt P."/>
            <person name="Rieseberg L.H."/>
            <person name="Langlade N.B."/>
        </authorList>
    </citation>
    <scope>NUCLEOTIDE SEQUENCE</scope>
    <source>
        <tissue evidence="2">Leaves</tissue>
    </source>
</reference>
<evidence type="ECO:0000313" key="3">
    <source>
        <dbReference type="Proteomes" id="UP000215914"/>
    </source>
</evidence>
<reference evidence="2" key="2">
    <citation type="submission" date="2020-06" db="EMBL/GenBank/DDBJ databases">
        <title>Helianthus annuus Genome sequencing and assembly Release 2.</title>
        <authorList>
            <person name="Gouzy J."/>
            <person name="Langlade N."/>
            <person name="Munos S."/>
        </authorList>
    </citation>
    <scope>NUCLEOTIDE SEQUENCE</scope>
    <source>
        <tissue evidence="2">Leaves</tissue>
    </source>
</reference>
<feature type="compositionally biased region" description="Basic residues" evidence="1">
    <location>
        <begin position="7"/>
        <end position="16"/>
    </location>
</feature>
<sequence>MADKNPTQKKRKHKSRAPPGPDQAQINWKEDEFQNLVRGHNFRSEWGARYPPAGSTALDAPLVLSLYMLLSSGKAILGCPLLSLLLTF</sequence>
<dbReference type="AlphaFoldDB" id="A0A9K3IXK2"/>
<gene>
    <name evidence="2" type="ORF">HanXRQr2_Chr05g0202801</name>
</gene>